<comment type="catalytic activity">
    <reaction evidence="13">
        <text>Fe(2+)(in) = Fe(2+)(out)</text>
        <dbReference type="Rhea" id="RHEA:28486"/>
        <dbReference type="ChEBI" id="CHEBI:29033"/>
    </reaction>
</comment>
<accession>A0A8C6R4M8</accession>
<dbReference type="PANTHER" id="PTHR16228:SF25">
    <property type="entry name" value="SOLUTE CARRIER FAMILY 41 MEMBER 2"/>
    <property type="match status" value="1"/>
</dbReference>
<dbReference type="GO" id="GO:0022890">
    <property type="term" value="F:inorganic cation transmembrane transporter activity"/>
    <property type="evidence" value="ECO:0007669"/>
    <property type="project" value="UniProtKB-UniRule"/>
</dbReference>
<dbReference type="InterPro" id="IPR006667">
    <property type="entry name" value="SLC41_membr_dom"/>
</dbReference>
<dbReference type="PANTHER" id="PTHR16228">
    <property type="entry name" value="DIVALENT CATION TRANSPORTER SOLUTE CARRIER FAMILY 41"/>
    <property type="match status" value="1"/>
</dbReference>
<name>A0A8C6R4M8_NANGA</name>
<reference evidence="19" key="2">
    <citation type="submission" date="2025-09" db="UniProtKB">
        <authorList>
            <consortium name="Ensembl"/>
        </authorList>
    </citation>
    <scope>IDENTIFICATION</scope>
</reference>
<keyword evidence="9 17" id="KW-0406">Ion transport</keyword>
<evidence type="ECO:0000256" key="9">
    <source>
        <dbReference type="ARBA" id="ARBA00023065"/>
    </source>
</evidence>
<evidence type="ECO:0000256" key="1">
    <source>
        <dbReference type="ARBA" id="ARBA00004651"/>
    </source>
</evidence>
<keyword evidence="6" id="KW-0677">Repeat</keyword>
<keyword evidence="7 17" id="KW-0460">Magnesium</keyword>
<evidence type="ECO:0000313" key="19">
    <source>
        <dbReference type="Ensembl" id="ENSNGAP00000011854.1"/>
    </source>
</evidence>
<evidence type="ECO:0000256" key="12">
    <source>
        <dbReference type="ARBA" id="ARBA00036173"/>
    </source>
</evidence>
<feature type="transmembrane region" description="Helical" evidence="17">
    <location>
        <begin position="157"/>
        <end position="180"/>
    </location>
</feature>
<dbReference type="GO" id="GO:0008324">
    <property type="term" value="F:monoatomic cation transmembrane transporter activity"/>
    <property type="evidence" value="ECO:0007669"/>
    <property type="project" value="UniProtKB-UniRule"/>
</dbReference>
<dbReference type="RefSeq" id="XP_008841361.1">
    <property type="nucleotide sequence ID" value="XM_008843139.3"/>
</dbReference>
<dbReference type="RefSeq" id="XP_029424192.1">
    <property type="nucleotide sequence ID" value="XM_029568332.1"/>
</dbReference>
<keyword evidence="10 17" id="KW-0472">Membrane</keyword>
<evidence type="ECO:0000256" key="7">
    <source>
        <dbReference type="ARBA" id="ARBA00022842"/>
    </source>
</evidence>
<dbReference type="GO" id="GO:0015675">
    <property type="term" value="P:nickel cation transport"/>
    <property type="evidence" value="ECO:0007669"/>
    <property type="project" value="Ensembl"/>
</dbReference>
<dbReference type="OrthoDB" id="5791097at2759"/>
<gene>
    <name evidence="19" type="primary">Slc41a2</name>
</gene>
<feature type="domain" description="SLC41A/MgtE integral membrane" evidence="18">
    <location>
        <begin position="199"/>
        <end position="332"/>
    </location>
</feature>
<dbReference type="RefSeq" id="XP_029424194.1">
    <property type="nucleotide sequence ID" value="XM_029568334.1"/>
</dbReference>
<feature type="transmembrane region" description="Helical" evidence="17">
    <location>
        <begin position="245"/>
        <end position="264"/>
    </location>
</feature>
<feature type="transmembrane region" description="Helical" evidence="17">
    <location>
        <begin position="468"/>
        <end position="486"/>
    </location>
</feature>
<comment type="similarity">
    <text evidence="2 17">Belongs to the SLC41A transporter family.</text>
</comment>
<comment type="subcellular location">
    <subcellularLocation>
        <location evidence="1">Cell membrane</location>
        <topology evidence="1">Multi-pass membrane protein</topology>
    </subcellularLocation>
    <subcellularLocation>
        <location evidence="17">Membrane</location>
        <topology evidence="17">Multi-pass membrane protein</topology>
    </subcellularLocation>
</comment>
<dbReference type="GO" id="GO:0006824">
    <property type="term" value="P:cobalt ion transport"/>
    <property type="evidence" value="ECO:0007669"/>
    <property type="project" value="Ensembl"/>
</dbReference>
<feature type="domain" description="SLC41A/MgtE integral membrane" evidence="18">
    <location>
        <begin position="413"/>
        <end position="555"/>
    </location>
</feature>
<evidence type="ECO:0000256" key="8">
    <source>
        <dbReference type="ARBA" id="ARBA00022989"/>
    </source>
</evidence>
<dbReference type="RefSeq" id="XP_029424197.1">
    <property type="nucleotide sequence ID" value="XM_029568337.1"/>
</dbReference>
<dbReference type="RefSeq" id="XP_029424196.1">
    <property type="nucleotide sequence ID" value="XM_029568336.1"/>
</dbReference>
<evidence type="ECO:0000256" key="3">
    <source>
        <dbReference type="ARBA" id="ARBA00022448"/>
    </source>
</evidence>
<keyword evidence="4" id="KW-1003">Cell membrane</keyword>
<keyword evidence="20" id="KW-1185">Reference proteome</keyword>
<keyword evidence="5 17" id="KW-0812">Transmembrane</keyword>
<dbReference type="Pfam" id="PF01769">
    <property type="entry name" value="MgtE"/>
    <property type="match status" value="2"/>
</dbReference>
<keyword evidence="8 17" id="KW-1133">Transmembrane helix</keyword>
<evidence type="ECO:0000256" key="4">
    <source>
        <dbReference type="ARBA" id="ARBA00022475"/>
    </source>
</evidence>
<comment type="catalytic activity">
    <reaction evidence="14">
        <text>Co(2+)(in) = Co(2+)(out)</text>
        <dbReference type="Rhea" id="RHEA:28578"/>
        <dbReference type="ChEBI" id="CHEBI:48828"/>
    </reaction>
</comment>
<dbReference type="GO" id="GO:0005886">
    <property type="term" value="C:plasma membrane"/>
    <property type="evidence" value="ECO:0007669"/>
    <property type="project" value="UniProtKB-SubCell"/>
</dbReference>
<feature type="transmembrane region" description="Helical" evidence="17">
    <location>
        <begin position="498"/>
        <end position="518"/>
    </location>
</feature>
<dbReference type="GeneTree" id="ENSGT00950000183042"/>
<evidence type="ECO:0000256" key="16">
    <source>
        <dbReference type="ARBA" id="ARBA00046252"/>
    </source>
</evidence>
<evidence type="ECO:0000259" key="18">
    <source>
        <dbReference type="Pfam" id="PF01769"/>
    </source>
</evidence>
<dbReference type="GeneID" id="103742134"/>
<evidence type="ECO:0000256" key="11">
    <source>
        <dbReference type="ARBA" id="ARBA00034269"/>
    </source>
</evidence>
<comment type="catalytic activity">
    <reaction evidence="15">
        <text>Ni(2+)(in) = Ni(2+)(out)</text>
        <dbReference type="Rhea" id="RHEA:29831"/>
        <dbReference type="ChEBI" id="CHEBI:49786"/>
    </reaction>
</comment>
<comment type="function">
    <text evidence="17">Acts as a magnesium transporter.</text>
</comment>
<dbReference type="RefSeq" id="XP_029424195.1">
    <property type="nucleotide sequence ID" value="XM_029568335.1"/>
</dbReference>
<dbReference type="OMA" id="NDKAYHG"/>
<dbReference type="GO" id="GO:0006826">
    <property type="term" value="P:iron ion transport"/>
    <property type="evidence" value="ECO:0007669"/>
    <property type="project" value="Ensembl"/>
</dbReference>
<dbReference type="GO" id="GO:0006828">
    <property type="term" value="P:manganese ion transport"/>
    <property type="evidence" value="ECO:0007669"/>
    <property type="project" value="Ensembl"/>
</dbReference>
<dbReference type="RefSeq" id="XP_029424193.1">
    <property type="nucleotide sequence ID" value="XM_029568333.1"/>
</dbReference>
<comment type="function">
    <text evidence="16">Acts as a plasma-membrane magnesium transporter. Can also mediate the transport of other divalent metal cations in an order of Ba(2+) &gt; Ni(2+) &gt; Co(2+) &gt; Fe(2+) &gt; Mn(2+).</text>
</comment>
<dbReference type="RefSeq" id="XP_029424191.1">
    <property type="nucleotide sequence ID" value="XM_029568331.1"/>
</dbReference>
<dbReference type="InterPro" id="IPR036739">
    <property type="entry name" value="SLC41_membr_dom_sf"/>
</dbReference>
<dbReference type="SUPFAM" id="SSF161093">
    <property type="entry name" value="MgtE membrane domain-like"/>
    <property type="match status" value="2"/>
</dbReference>
<dbReference type="FunFam" id="1.10.357.20:FF:000002">
    <property type="entry name" value="Solute carrier family 41, member 2"/>
    <property type="match status" value="1"/>
</dbReference>
<dbReference type="GO" id="GO:0015693">
    <property type="term" value="P:magnesium ion transport"/>
    <property type="evidence" value="ECO:0007669"/>
    <property type="project" value="Ensembl"/>
</dbReference>
<evidence type="ECO:0000256" key="10">
    <source>
        <dbReference type="ARBA" id="ARBA00023136"/>
    </source>
</evidence>
<evidence type="ECO:0000256" key="15">
    <source>
        <dbReference type="ARBA" id="ARBA00036293"/>
    </source>
</evidence>
<dbReference type="AlphaFoldDB" id="A0A8C6R4M8"/>
<dbReference type="Gene3D" id="1.10.357.20">
    <property type="entry name" value="SLC41 divalent cation transporters, integral membrane domain"/>
    <property type="match status" value="2"/>
</dbReference>
<organism evidence="19 20">
    <name type="scientific">Nannospalax galili</name>
    <name type="common">Northern Israeli blind subterranean mole rat</name>
    <name type="synonym">Spalax galili</name>
    <dbReference type="NCBI Taxonomy" id="1026970"/>
    <lineage>
        <taxon>Eukaryota</taxon>
        <taxon>Metazoa</taxon>
        <taxon>Chordata</taxon>
        <taxon>Craniata</taxon>
        <taxon>Vertebrata</taxon>
        <taxon>Euteleostomi</taxon>
        <taxon>Mammalia</taxon>
        <taxon>Eutheria</taxon>
        <taxon>Euarchontoglires</taxon>
        <taxon>Glires</taxon>
        <taxon>Rodentia</taxon>
        <taxon>Myomorpha</taxon>
        <taxon>Muroidea</taxon>
        <taxon>Spalacidae</taxon>
        <taxon>Spalacinae</taxon>
        <taxon>Nannospalax</taxon>
    </lineage>
</organism>
<evidence type="ECO:0000256" key="2">
    <source>
        <dbReference type="ARBA" id="ARBA00009749"/>
    </source>
</evidence>
<evidence type="ECO:0000256" key="17">
    <source>
        <dbReference type="RuleBase" id="RU369007"/>
    </source>
</evidence>
<reference evidence="19" key="1">
    <citation type="submission" date="2025-08" db="UniProtKB">
        <authorList>
            <consortium name="Ensembl"/>
        </authorList>
    </citation>
    <scope>IDENTIFICATION</scope>
</reference>
<feature type="transmembrane region" description="Helical" evidence="17">
    <location>
        <begin position="538"/>
        <end position="563"/>
    </location>
</feature>
<proteinExistence type="inferred from homology"/>
<evidence type="ECO:0000256" key="13">
    <source>
        <dbReference type="ARBA" id="ARBA00036243"/>
    </source>
</evidence>
<evidence type="ECO:0000256" key="14">
    <source>
        <dbReference type="ARBA" id="ARBA00036245"/>
    </source>
</evidence>
<sequence>MTYSKGSSLTDEASGSPDFGGGFADWTLNLKTIQSDKFLNFLLSMVPVIYQKNQEDRHKKANGIWQDGLSSAAQTFNNRTEQHLDYHDFSEQAFHGSSGHAPSSCSPRYDDYANYNYCDGRETSETTAMLQDEDLSSEEEDVIVETNQKLPKESSGIMALQILVPFLLAGFGTVSAGMVLDIVQHWEVFKNVTEVFILVPALLGLKGNLEMTLASRLSTAVNIGKMDSPIEKWNLIIGNLALKQVQATVVGFLAAVAAIILGWIPEGKYYLSHSVLLCSSSVATAFIASLLQGIIMVGVIVGSKKTGINPDNVATPIAASFGDLITLAILAWISQGLYSCLETYYYISPLVCAFFLALTPIWIIIAAKHPATRTVLHSGWEPVITAMVISSIGGLILDTTVSDPNLVGIVVYTPVINGIGGNLVAIQASRISTYLHLHSIPGELADEPKGCYYPFRTFFGPEVNNKSAQVLLLLVIPGHLIFLYTIHLMKSGHTSLTVIFVVVYLFAAVLQVFTLLWIADWMVHRFWRKGKDPDSFSIPYLTALGDLLGTALLALSFHFLWLIGDRDGDVGD</sequence>
<dbReference type="Proteomes" id="UP000694381">
    <property type="component" value="Unassembled WGS sequence"/>
</dbReference>
<evidence type="ECO:0000313" key="20">
    <source>
        <dbReference type="Proteomes" id="UP000694381"/>
    </source>
</evidence>
<dbReference type="Ensembl" id="ENSNGAT00000017408.1">
    <property type="protein sequence ID" value="ENSNGAP00000011854.1"/>
    <property type="gene ID" value="ENSNGAG00000013889.1"/>
</dbReference>
<feature type="transmembrane region" description="Helical" evidence="17">
    <location>
        <begin position="270"/>
        <end position="301"/>
    </location>
</feature>
<dbReference type="FunFam" id="1.10.357.20:FF:000001">
    <property type="entry name" value="Solute carrier family 41 member 2"/>
    <property type="match status" value="1"/>
</dbReference>
<evidence type="ECO:0000256" key="5">
    <source>
        <dbReference type="ARBA" id="ARBA00022692"/>
    </source>
</evidence>
<keyword evidence="3 17" id="KW-0813">Transport</keyword>
<comment type="catalytic activity">
    <reaction evidence="12">
        <text>Mn(2+)(in) = Mn(2+)(out)</text>
        <dbReference type="Rhea" id="RHEA:28699"/>
        <dbReference type="ChEBI" id="CHEBI:29035"/>
    </reaction>
</comment>
<feature type="transmembrane region" description="Helical" evidence="17">
    <location>
        <begin position="345"/>
        <end position="367"/>
    </location>
</feature>
<evidence type="ECO:0000256" key="6">
    <source>
        <dbReference type="ARBA" id="ARBA00022737"/>
    </source>
</evidence>
<protein>
    <recommendedName>
        <fullName evidence="17">Solute carrier family 41 member</fullName>
    </recommendedName>
</protein>
<feature type="transmembrane region" description="Helical" evidence="17">
    <location>
        <begin position="313"/>
        <end position="333"/>
    </location>
</feature>
<comment type="catalytic activity">
    <reaction evidence="11">
        <text>Mg(2+)(in) = Mg(2+)(out)</text>
        <dbReference type="Rhea" id="RHEA:29827"/>
        <dbReference type="ChEBI" id="CHEBI:18420"/>
    </reaction>
</comment>
<feature type="transmembrane region" description="Helical" evidence="17">
    <location>
        <begin position="379"/>
        <end position="397"/>
    </location>
</feature>
<dbReference type="CTD" id="84102"/>
<dbReference type="KEGG" id="ngi:103742134"/>
<dbReference type="InterPro" id="IPR045349">
    <property type="entry name" value="SLC41A1-3"/>
</dbReference>